<evidence type="ECO:0000313" key="8">
    <source>
        <dbReference type="EMBL" id="KAL3651783.1"/>
    </source>
</evidence>
<dbReference type="GO" id="GO:0005789">
    <property type="term" value="C:endoplasmic reticulum membrane"/>
    <property type="evidence" value="ECO:0007669"/>
    <property type="project" value="UniProtKB-SubCell"/>
</dbReference>
<dbReference type="SMART" id="SM00724">
    <property type="entry name" value="TLC"/>
    <property type="match status" value="1"/>
</dbReference>
<evidence type="ECO:0000256" key="4">
    <source>
        <dbReference type="ARBA" id="ARBA00023136"/>
    </source>
</evidence>
<dbReference type="PANTHER" id="PTHR12560:SF0">
    <property type="entry name" value="LD18904P"/>
    <property type="match status" value="1"/>
</dbReference>
<dbReference type="AlphaFoldDB" id="A0ABD3EBR2"/>
<reference evidence="9" key="1">
    <citation type="journal article" date="2024" name="IScience">
        <title>Strigolactones Initiate the Formation of Haustorium-like Structures in Castilleja.</title>
        <authorList>
            <person name="Buerger M."/>
            <person name="Peterson D."/>
            <person name="Chory J."/>
        </authorList>
    </citation>
    <scope>NUCLEOTIDE SEQUENCE [LARGE SCALE GENOMIC DNA]</scope>
</reference>
<feature type="transmembrane region" description="Helical" evidence="6">
    <location>
        <begin position="116"/>
        <end position="142"/>
    </location>
</feature>
<comment type="subcellular location">
    <subcellularLocation>
        <location evidence="1">Endoplasmic reticulum membrane</location>
        <topology evidence="1">Multi-pass membrane protein</topology>
    </subcellularLocation>
</comment>
<dbReference type="InterPro" id="IPR006634">
    <property type="entry name" value="TLC-dom"/>
</dbReference>
<dbReference type="Pfam" id="PF03798">
    <property type="entry name" value="TRAM_LAG1_CLN8"/>
    <property type="match status" value="1"/>
</dbReference>
<protein>
    <recommendedName>
        <fullName evidence="7">TLC domain-containing protein</fullName>
    </recommendedName>
</protein>
<evidence type="ECO:0000256" key="6">
    <source>
        <dbReference type="SAM" id="Phobius"/>
    </source>
</evidence>
<accession>A0ABD3EBR2</accession>
<sequence length="164" mass="18499">MVELGMAHTSGLGSGLVSVRNSGRDIVWETRQKDFSVMMSHHVITVFLIAFSYTARLFRVGTVVLALHDGSDVFLEAAKVFKYSGNELGASVCFGLSTSYYLCEVLVLSQPYSATLYYFFNTMLLTLLVFHIYWWILICAMITRQLKNRGQLGKDIRSDSEDDD</sequence>
<organism evidence="8 9">
    <name type="scientific">Castilleja foliolosa</name>
    <dbReference type="NCBI Taxonomy" id="1961234"/>
    <lineage>
        <taxon>Eukaryota</taxon>
        <taxon>Viridiplantae</taxon>
        <taxon>Streptophyta</taxon>
        <taxon>Embryophyta</taxon>
        <taxon>Tracheophyta</taxon>
        <taxon>Spermatophyta</taxon>
        <taxon>Magnoliopsida</taxon>
        <taxon>eudicotyledons</taxon>
        <taxon>Gunneridae</taxon>
        <taxon>Pentapetalae</taxon>
        <taxon>asterids</taxon>
        <taxon>lamiids</taxon>
        <taxon>Lamiales</taxon>
        <taxon>Orobanchaceae</taxon>
        <taxon>Pedicularideae</taxon>
        <taxon>Castillejinae</taxon>
        <taxon>Castilleja</taxon>
    </lineage>
</organism>
<feature type="transmembrane region" description="Helical" evidence="6">
    <location>
        <begin position="43"/>
        <end position="67"/>
    </location>
</feature>
<evidence type="ECO:0000256" key="2">
    <source>
        <dbReference type="ARBA" id="ARBA00022692"/>
    </source>
</evidence>
<dbReference type="InterPro" id="IPR016439">
    <property type="entry name" value="Lag1/Lac1-like"/>
</dbReference>
<dbReference type="EMBL" id="JAVIJP010000006">
    <property type="protein sequence ID" value="KAL3651783.1"/>
    <property type="molecule type" value="Genomic_DNA"/>
</dbReference>
<evidence type="ECO:0000256" key="5">
    <source>
        <dbReference type="PROSITE-ProRule" id="PRU00205"/>
    </source>
</evidence>
<evidence type="ECO:0000256" key="1">
    <source>
        <dbReference type="ARBA" id="ARBA00004477"/>
    </source>
</evidence>
<feature type="domain" description="TLC" evidence="7">
    <location>
        <begin position="1"/>
        <end position="147"/>
    </location>
</feature>
<evidence type="ECO:0000313" key="9">
    <source>
        <dbReference type="Proteomes" id="UP001632038"/>
    </source>
</evidence>
<proteinExistence type="predicted"/>
<dbReference type="PANTHER" id="PTHR12560">
    <property type="entry name" value="LONGEVITY ASSURANCE FACTOR 1 LAG1"/>
    <property type="match status" value="1"/>
</dbReference>
<comment type="caution">
    <text evidence="8">The sequence shown here is derived from an EMBL/GenBank/DDBJ whole genome shotgun (WGS) entry which is preliminary data.</text>
</comment>
<keyword evidence="2 5" id="KW-0812">Transmembrane</keyword>
<name>A0ABD3EBR2_9LAMI</name>
<gene>
    <name evidence="8" type="ORF">CASFOL_004785</name>
</gene>
<keyword evidence="3 6" id="KW-1133">Transmembrane helix</keyword>
<keyword evidence="9" id="KW-1185">Reference proteome</keyword>
<evidence type="ECO:0000256" key="3">
    <source>
        <dbReference type="ARBA" id="ARBA00022989"/>
    </source>
</evidence>
<evidence type="ECO:0000259" key="7">
    <source>
        <dbReference type="PROSITE" id="PS50922"/>
    </source>
</evidence>
<dbReference type="PROSITE" id="PS50922">
    <property type="entry name" value="TLC"/>
    <property type="match status" value="1"/>
</dbReference>
<keyword evidence="4 5" id="KW-0472">Membrane</keyword>
<dbReference type="Proteomes" id="UP001632038">
    <property type="component" value="Unassembled WGS sequence"/>
</dbReference>